<keyword evidence="3" id="KW-1185">Reference proteome</keyword>
<evidence type="ECO:0000313" key="2">
    <source>
        <dbReference type="EMBL" id="PKW26670.1"/>
    </source>
</evidence>
<evidence type="ECO:0000256" key="1">
    <source>
        <dbReference type="SAM" id="MobiDB-lite"/>
    </source>
</evidence>
<proteinExistence type="predicted"/>
<dbReference type="AlphaFoldDB" id="A0A2N3YIK7"/>
<sequence length="76" mass="7598">MRMQGDPSLTDDDLQGEIDLVGALVLAAADADGPMSQSTIDEVLGVDGLEQPGGAEAAEPPAEGVVADPGPDDAPR</sequence>
<dbReference type="EMBL" id="PJNE01000001">
    <property type="protein sequence ID" value="PKW26670.1"/>
    <property type="molecule type" value="Genomic_DNA"/>
</dbReference>
<dbReference type="Proteomes" id="UP000233781">
    <property type="component" value="Unassembled WGS sequence"/>
</dbReference>
<feature type="region of interest" description="Disordered" evidence="1">
    <location>
        <begin position="47"/>
        <end position="76"/>
    </location>
</feature>
<comment type="caution">
    <text evidence="2">The sequence shown here is derived from an EMBL/GenBank/DDBJ whole genome shotgun (WGS) entry which is preliminary data.</text>
</comment>
<feature type="compositionally biased region" description="Low complexity" evidence="1">
    <location>
        <begin position="52"/>
        <end position="67"/>
    </location>
</feature>
<name>A0A2N3YIK7_9MICO</name>
<organism evidence="2 3">
    <name type="scientific">Phycicoccus duodecadis</name>
    <dbReference type="NCBI Taxonomy" id="173053"/>
    <lineage>
        <taxon>Bacteria</taxon>
        <taxon>Bacillati</taxon>
        <taxon>Actinomycetota</taxon>
        <taxon>Actinomycetes</taxon>
        <taxon>Micrococcales</taxon>
        <taxon>Intrasporangiaceae</taxon>
        <taxon>Phycicoccus</taxon>
    </lineage>
</organism>
<reference evidence="2 3" key="1">
    <citation type="submission" date="2017-12" db="EMBL/GenBank/DDBJ databases">
        <title>Sequencing the genomes of 1000 Actinobacteria strains.</title>
        <authorList>
            <person name="Klenk H.-P."/>
        </authorList>
    </citation>
    <scope>NUCLEOTIDE SEQUENCE [LARGE SCALE GENOMIC DNA]</scope>
    <source>
        <strain evidence="2 3">DSM 12806</strain>
    </source>
</reference>
<protein>
    <submittedName>
        <fullName evidence="2">Uncharacterized protein</fullName>
    </submittedName>
</protein>
<gene>
    <name evidence="2" type="ORF">ATL31_1486</name>
</gene>
<accession>A0A2N3YIK7</accession>
<evidence type="ECO:0000313" key="3">
    <source>
        <dbReference type="Proteomes" id="UP000233781"/>
    </source>
</evidence>